<evidence type="ECO:0000256" key="2">
    <source>
        <dbReference type="ARBA" id="ARBA00023002"/>
    </source>
</evidence>
<proteinExistence type="inferred from homology"/>
<keyword evidence="5" id="KW-1185">Reference proteome</keyword>
<evidence type="ECO:0000259" key="3">
    <source>
        <dbReference type="SMART" id="SM00822"/>
    </source>
</evidence>
<gene>
    <name evidence="4" type="ORF">RDV89_11520</name>
</gene>
<dbReference type="PRINTS" id="PR00081">
    <property type="entry name" value="GDHRDH"/>
</dbReference>
<evidence type="ECO:0000313" key="4">
    <source>
        <dbReference type="EMBL" id="MDT9593700.1"/>
    </source>
</evidence>
<protein>
    <submittedName>
        <fullName evidence="4">SDR family NAD(P)-dependent oxidoreductase</fullName>
    </submittedName>
</protein>
<dbReference type="Pfam" id="PF00106">
    <property type="entry name" value="adh_short"/>
    <property type="match status" value="1"/>
</dbReference>
<dbReference type="RefSeq" id="WP_315733199.1">
    <property type="nucleotide sequence ID" value="NZ_JAVYII010000005.1"/>
</dbReference>
<sequence length="319" mass="32831">MTGAGQQDGRVVLVTGASSGIGRATATAAGARGDHVVLAARSEAELEAAAEEARAAGAASVLHRRVDVGDDGAVAALVAAVLERHGRIDAVVHAAGVAAYGRVEDLPAAVFEGVVRTNLLGSASVARHVVPVLRRQGGGSLLLVGSVLGHAGAPTMTAYVVSKWGVRALARQLRIENRDVPGVRIGYVAPGGVDTPIYRQAATVVGVEGRPPPPVVGAERVAAQVLDRLGGRLQRPQLTPVNHLLRLGYSALPGVYDRVVGPAFRVLATDLVRPVPPTDGNVLAAQERKESARGPETGPLPAARNLVRNLRVLVRGGRG</sequence>
<dbReference type="PROSITE" id="PS00061">
    <property type="entry name" value="ADH_SHORT"/>
    <property type="match status" value="1"/>
</dbReference>
<organism evidence="4 5">
    <name type="scientific">Nocardioides imazamoxiresistens</name>
    <dbReference type="NCBI Taxonomy" id="3231893"/>
    <lineage>
        <taxon>Bacteria</taxon>
        <taxon>Bacillati</taxon>
        <taxon>Actinomycetota</taxon>
        <taxon>Actinomycetes</taxon>
        <taxon>Propionibacteriales</taxon>
        <taxon>Nocardioidaceae</taxon>
        <taxon>Nocardioides</taxon>
    </lineage>
</organism>
<name>A0ABU3PY46_9ACTN</name>
<dbReference type="Gene3D" id="3.40.50.720">
    <property type="entry name" value="NAD(P)-binding Rossmann-like Domain"/>
    <property type="match status" value="1"/>
</dbReference>
<dbReference type="Proteomes" id="UP001268542">
    <property type="component" value="Unassembled WGS sequence"/>
</dbReference>
<keyword evidence="2" id="KW-0560">Oxidoreductase</keyword>
<dbReference type="PANTHER" id="PTHR44196:SF1">
    <property type="entry name" value="DEHYDROGENASE_REDUCTASE SDR FAMILY MEMBER 7B"/>
    <property type="match status" value="1"/>
</dbReference>
<dbReference type="EMBL" id="JAVYII010000005">
    <property type="protein sequence ID" value="MDT9593700.1"/>
    <property type="molecule type" value="Genomic_DNA"/>
</dbReference>
<evidence type="ECO:0000313" key="5">
    <source>
        <dbReference type="Proteomes" id="UP001268542"/>
    </source>
</evidence>
<dbReference type="InterPro" id="IPR002347">
    <property type="entry name" value="SDR_fam"/>
</dbReference>
<evidence type="ECO:0000256" key="1">
    <source>
        <dbReference type="ARBA" id="ARBA00006484"/>
    </source>
</evidence>
<dbReference type="SMART" id="SM00822">
    <property type="entry name" value="PKS_KR"/>
    <property type="match status" value="1"/>
</dbReference>
<reference evidence="4 5" key="1">
    <citation type="submission" date="2023-08" db="EMBL/GenBank/DDBJ databases">
        <title>Nocardioides seae sp. nov., a bacterium isolated from a soil.</title>
        <authorList>
            <person name="Wang X."/>
        </authorList>
    </citation>
    <scope>NUCLEOTIDE SEQUENCE [LARGE SCALE GENOMIC DNA]</scope>
    <source>
        <strain evidence="4 5">YZH12</strain>
    </source>
</reference>
<dbReference type="InterPro" id="IPR036291">
    <property type="entry name" value="NAD(P)-bd_dom_sf"/>
</dbReference>
<feature type="domain" description="Ketoreductase" evidence="3">
    <location>
        <begin position="10"/>
        <end position="193"/>
    </location>
</feature>
<dbReference type="InterPro" id="IPR020904">
    <property type="entry name" value="Sc_DH/Rdtase_CS"/>
</dbReference>
<dbReference type="SUPFAM" id="SSF51735">
    <property type="entry name" value="NAD(P)-binding Rossmann-fold domains"/>
    <property type="match status" value="1"/>
</dbReference>
<dbReference type="InterPro" id="IPR057326">
    <property type="entry name" value="KR_dom"/>
</dbReference>
<comment type="similarity">
    <text evidence="1">Belongs to the short-chain dehydrogenases/reductases (SDR) family.</text>
</comment>
<dbReference type="PANTHER" id="PTHR44196">
    <property type="entry name" value="DEHYDROGENASE/REDUCTASE SDR FAMILY MEMBER 7B"/>
    <property type="match status" value="1"/>
</dbReference>
<accession>A0ABU3PY46</accession>
<comment type="caution">
    <text evidence="4">The sequence shown here is derived from an EMBL/GenBank/DDBJ whole genome shotgun (WGS) entry which is preliminary data.</text>
</comment>